<dbReference type="AlphaFoldDB" id="A0A0D2VRG1"/>
<comment type="similarity">
    <text evidence="1">Belongs to the DCC1 family.</text>
</comment>
<dbReference type="GO" id="GO:0000785">
    <property type="term" value="C:chromatin"/>
    <property type="evidence" value="ECO:0007669"/>
    <property type="project" value="TreeGrafter"/>
</dbReference>
<evidence type="ECO:0000313" key="4">
    <source>
        <dbReference type="Proteomes" id="UP000008743"/>
    </source>
</evidence>
<dbReference type="GO" id="GO:0031390">
    <property type="term" value="C:Ctf18 RFC-like complex"/>
    <property type="evidence" value="ECO:0007669"/>
    <property type="project" value="InterPro"/>
</dbReference>
<dbReference type="eggNOG" id="KOG0798">
    <property type="taxonomic scope" value="Eukaryota"/>
</dbReference>
<accession>A0A0D2VRG1</accession>
<dbReference type="GO" id="GO:0006260">
    <property type="term" value="P:DNA replication"/>
    <property type="evidence" value="ECO:0007669"/>
    <property type="project" value="UniProtKB-KW"/>
</dbReference>
<dbReference type="RefSeq" id="XP_004348066.2">
    <property type="nucleotide sequence ID" value="XM_004348016.2"/>
</dbReference>
<reference evidence="4" key="1">
    <citation type="submission" date="2011-02" db="EMBL/GenBank/DDBJ databases">
        <title>The Genome Sequence of Capsaspora owczarzaki ATCC 30864.</title>
        <authorList>
            <person name="Russ C."/>
            <person name="Cuomo C."/>
            <person name="Burger G."/>
            <person name="Gray M.W."/>
            <person name="Holland P.W.H."/>
            <person name="King N."/>
            <person name="Lang F.B.F."/>
            <person name="Roger A.J."/>
            <person name="Ruiz-Trillo I."/>
            <person name="Young S.K."/>
            <person name="Zeng Q."/>
            <person name="Gargeya S."/>
            <person name="Alvarado L."/>
            <person name="Berlin A."/>
            <person name="Chapman S.B."/>
            <person name="Chen Z."/>
            <person name="Freedman E."/>
            <person name="Gellesch M."/>
            <person name="Goldberg J."/>
            <person name="Griggs A."/>
            <person name="Gujja S."/>
            <person name="Heilman E."/>
            <person name="Heiman D."/>
            <person name="Howarth C."/>
            <person name="Mehta T."/>
            <person name="Neiman D."/>
            <person name="Pearson M."/>
            <person name="Roberts A."/>
            <person name="Saif S."/>
            <person name="Shea T."/>
            <person name="Shenoy N."/>
            <person name="Sisk P."/>
            <person name="Stolte C."/>
            <person name="Sykes S."/>
            <person name="White J."/>
            <person name="Yandava C."/>
            <person name="Haas B."/>
            <person name="Nusbaum C."/>
            <person name="Birren B."/>
        </authorList>
    </citation>
    <scope>NUCLEOTIDE SEQUENCE</scope>
    <source>
        <strain evidence="4">ATCC 30864</strain>
    </source>
</reference>
<dbReference type="PANTHER" id="PTHR13395">
    <property type="entry name" value="SISTER CHROMATID COHESION PROTEIN DCC1-RELATED"/>
    <property type="match status" value="1"/>
</dbReference>
<keyword evidence="4" id="KW-1185">Reference proteome</keyword>
<evidence type="ECO:0000256" key="1">
    <source>
        <dbReference type="ARBA" id="ARBA00007017"/>
    </source>
</evidence>
<dbReference type="OrthoDB" id="5199543at2759"/>
<protein>
    <recommendedName>
        <fullName evidence="5">Sister chromatid cohesion protein DCC1</fullName>
    </recommendedName>
</protein>
<dbReference type="PANTHER" id="PTHR13395:SF6">
    <property type="entry name" value="SISTER CHROMATID COHESION PROTEIN DCC1"/>
    <property type="match status" value="1"/>
</dbReference>
<proteinExistence type="inferred from homology"/>
<dbReference type="PhylomeDB" id="A0A0D2VRG1"/>
<dbReference type="InterPro" id="IPR019128">
    <property type="entry name" value="Dcc1"/>
</dbReference>
<dbReference type="GO" id="GO:0000775">
    <property type="term" value="C:chromosome, centromeric region"/>
    <property type="evidence" value="ECO:0007669"/>
    <property type="project" value="TreeGrafter"/>
</dbReference>
<evidence type="ECO:0008006" key="5">
    <source>
        <dbReference type="Google" id="ProtNLM"/>
    </source>
</evidence>
<dbReference type="InParanoid" id="A0A0D2VRG1"/>
<dbReference type="GO" id="GO:0034088">
    <property type="term" value="P:maintenance of mitotic sister chromatid cohesion"/>
    <property type="evidence" value="ECO:0007669"/>
    <property type="project" value="TreeGrafter"/>
</dbReference>
<sequence>MTQANAQIPLSEPTPLVYGDNVQNNKTFRLLELHDDVLQALKRGDSLCIKGAPDQDAVLATATQSFAIKQAGTSNTLLVAMPRVQKYVTSPSQDNQDNDASPMAIDGEEAAAAAFEVASSLPILASCHEYLEALPCKPRLDQLDALINERRYAGEDQEDSNPAGKYSLEEICNRVQASEQEIVRALEQSSALLIHGKWRAMDFAYAHLVLDLILKTITEHDWSYRKVPLELSAQDLEPHGISRDVVEHCLRTNGRELPTESEANESGSATERYFEMSADKICRLCALYLLKQGKRWQFDEFMEAWQSIVPPEFVVELALLQGLALHEGQGQQRFISYFNAQELPTDPAARFSSLFKMRPRWTHADILPYVNDLTTPKETADALLLKYARGSTDNTNTRWFNAR</sequence>
<evidence type="ECO:0000256" key="2">
    <source>
        <dbReference type="ARBA" id="ARBA00022705"/>
    </source>
</evidence>
<organism evidence="3 4">
    <name type="scientific">Capsaspora owczarzaki (strain ATCC 30864)</name>
    <dbReference type="NCBI Taxonomy" id="595528"/>
    <lineage>
        <taxon>Eukaryota</taxon>
        <taxon>Filasterea</taxon>
        <taxon>Capsaspora</taxon>
    </lineage>
</organism>
<gene>
    <name evidence="3" type="ORF">CAOG_004241</name>
</gene>
<dbReference type="Proteomes" id="UP000008743">
    <property type="component" value="Unassembled WGS sequence"/>
</dbReference>
<dbReference type="EMBL" id="KE346365">
    <property type="protein sequence ID" value="KJE93452.1"/>
    <property type="molecule type" value="Genomic_DNA"/>
</dbReference>
<dbReference type="FunCoup" id="A0A0D2VRG1">
    <property type="interactions" value="238"/>
</dbReference>
<name>A0A0D2VRG1_CAPO3</name>
<dbReference type="STRING" id="595528.A0A0D2VRG1"/>
<keyword evidence="2" id="KW-0235">DNA replication</keyword>
<evidence type="ECO:0000313" key="3">
    <source>
        <dbReference type="EMBL" id="KJE93452.1"/>
    </source>
</evidence>
<dbReference type="Pfam" id="PF09724">
    <property type="entry name" value="Dcc1"/>
    <property type="match status" value="1"/>
</dbReference>